<comment type="caution">
    <text evidence="2">The sequence shown here is derived from an EMBL/GenBank/DDBJ whole genome shotgun (WGS) entry which is preliminary data.</text>
</comment>
<dbReference type="Proteomes" id="UP001196413">
    <property type="component" value="Unassembled WGS sequence"/>
</dbReference>
<feature type="compositionally biased region" description="Polar residues" evidence="1">
    <location>
        <begin position="9"/>
        <end position="24"/>
    </location>
</feature>
<feature type="region of interest" description="Disordered" evidence="1">
    <location>
        <begin position="1"/>
        <end position="29"/>
    </location>
</feature>
<keyword evidence="3" id="KW-1185">Reference proteome</keyword>
<name>A0AAD5WK69_PARTN</name>
<evidence type="ECO:0000313" key="3">
    <source>
        <dbReference type="Proteomes" id="UP001196413"/>
    </source>
</evidence>
<accession>A0AAD5WK69</accession>
<sequence>MGGRDWGKQQPSASADSNETTVNDSCARENRLETMLRPALPVKTGRPSIQGSEKPLRCDIVKNYRKDYECLLHELNETPQKAIELMVTVLSILNNE</sequence>
<protein>
    <submittedName>
        <fullName evidence="2">Uncharacterized protein</fullName>
    </submittedName>
</protein>
<evidence type="ECO:0000313" key="2">
    <source>
        <dbReference type="EMBL" id="KAJ1372458.1"/>
    </source>
</evidence>
<dbReference type="AlphaFoldDB" id="A0AAD5WK69"/>
<reference evidence="2" key="1">
    <citation type="submission" date="2021-06" db="EMBL/GenBank/DDBJ databases">
        <title>Parelaphostrongylus tenuis whole genome reference sequence.</title>
        <authorList>
            <person name="Garwood T.J."/>
            <person name="Larsen P.A."/>
            <person name="Fountain-Jones N.M."/>
            <person name="Garbe J.R."/>
            <person name="Macchietto M.G."/>
            <person name="Kania S.A."/>
            <person name="Gerhold R.W."/>
            <person name="Richards J.E."/>
            <person name="Wolf T.M."/>
        </authorList>
    </citation>
    <scope>NUCLEOTIDE SEQUENCE</scope>
    <source>
        <strain evidence="2">MNPRO001-30</strain>
        <tissue evidence="2">Meninges</tissue>
    </source>
</reference>
<dbReference type="EMBL" id="JAHQIW010007146">
    <property type="protein sequence ID" value="KAJ1372458.1"/>
    <property type="molecule type" value="Genomic_DNA"/>
</dbReference>
<organism evidence="2 3">
    <name type="scientific">Parelaphostrongylus tenuis</name>
    <name type="common">Meningeal worm</name>
    <dbReference type="NCBI Taxonomy" id="148309"/>
    <lineage>
        <taxon>Eukaryota</taxon>
        <taxon>Metazoa</taxon>
        <taxon>Ecdysozoa</taxon>
        <taxon>Nematoda</taxon>
        <taxon>Chromadorea</taxon>
        <taxon>Rhabditida</taxon>
        <taxon>Rhabditina</taxon>
        <taxon>Rhabditomorpha</taxon>
        <taxon>Strongyloidea</taxon>
        <taxon>Metastrongylidae</taxon>
        <taxon>Parelaphostrongylus</taxon>
    </lineage>
</organism>
<gene>
    <name evidence="2" type="ORF">KIN20_034627</name>
</gene>
<evidence type="ECO:0000256" key="1">
    <source>
        <dbReference type="SAM" id="MobiDB-lite"/>
    </source>
</evidence>
<proteinExistence type="predicted"/>